<dbReference type="InterPro" id="IPR045054">
    <property type="entry name" value="P4HA-like"/>
</dbReference>
<dbReference type="InterPro" id="IPR006620">
    <property type="entry name" value="Pro_4_hyd_alph"/>
</dbReference>
<comment type="caution">
    <text evidence="7">The sequence shown here is derived from an EMBL/GenBank/DDBJ whole genome shotgun (WGS) entry which is preliminary data.</text>
</comment>
<dbReference type="InterPro" id="IPR044862">
    <property type="entry name" value="Pro_4_hyd_alph_FE2OG_OXY"/>
</dbReference>
<reference evidence="7" key="1">
    <citation type="submission" date="2023-10" db="EMBL/GenBank/DDBJ databases">
        <authorList>
            <person name="Hackl T."/>
        </authorList>
    </citation>
    <scope>NUCLEOTIDE SEQUENCE</scope>
</reference>
<keyword evidence="2" id="KW-0479">Metal-binding</keyword>
<sequence length="377" mass="41836">MTSAEPDLAFLSGPAPESVATRVIDFNETDVDICGDYFAMVIEDLFTPEECSKLLALVRKPDNAPWPPAVVTAFDGSQHVDVSSRHCGRIIYYSTRLAEKLLQRVVPHLPPEIVTLENHPDVTGQYPVLRGETWTISRFTEDIKFLKYEPGNYFRAHADGRCVDVDTFEKSYLTVHIYLGGGDEDDGVEGGATRFAVDFQDPKAGKVDVNPKTGSAVVFQQRDLYHSGEEVTKGTKYTLRTDVMYKKIEETLRINVLWTEWYPSISSISVSLHAASATTLAAYRAYCHGEIHKSIKTIKDRTIDGQIDAETTQIFVNALVEYAKATDRGTPEQLSMIRLVFFSPGASAGVVQTFTDASTVTEITRVAFACPVNTHFS</sequence>
<dbReference type="AlphaFoldDB" id="A0AAI8VL03"/>
<evidence type="ECO:0000256" key="5">
    <source>
        <dbReference type="ARBA" id="ARBA00023004"/>
    </source>
</evidence>
<dbReference type="PROSITE" id="PS51471">
    <property type="entry name" value="FE2OG_OXY"/>
    <property type="match status" value="1"/>
</dbReference>
<dbReference type="PANTHER" id="PTHR10869">
    <property type="entry name" value="PROLYL 4-HYDROXYLASE ALPHA SUBUNIT"/>
    <property type="match status" value="1"/>
</dbReference>
<evidence type="ECO:0000259" key="6">
    <source>
        <dbReference type="PROSITE" id="PS51471"/>
    </source>
</evidence>
<evidence type="ECO:0000256" key="2">
    <source>
        <dbReference type="ARBA" id="ARBA00022723"/>
    </source>
</evidence>
<dbReference type="GO" id="GO:0005783">
    <property type="term" value="C:endoplasmic reticulum"/>
    <property type="evidence" value="ECO:0007669"/>
    <property type="project" value="TreeGrafter"/>
</dbReference>
<comment type="cofactor">
    <cofactor evidence="1">
        <name>L-ascorbate</name>
        <dbReference type="ChEBI" id="CHEBI:38290"/>
    </cofactor>
</comment>
<dbReference type="InterPro" id="IPR005123">
    <property type="entry name" value="Oxoglu/Fe-dep_dioxygenase_dom"/>
</dbReference>
<dbReference type="GO" id="GO:0031418">
    <property type="term" value="F:L-ascorbic acid binding"/>
    <property type="evidence" value="ECO:0007669"/>
    <property type="project" value="InterPro"/>
</dbReference>
<name>A0AAI8VL03_9PEZI</name>
<evidence type="ECO:0000256" key="1">
    <source>
        <dbReference type="ARBA" id="ARBA00001961"/>
    </source>
</evidence>
<keyword evidence="5" id="KW-0408">Iron</keyword>
<feature type="domain" description="Fe2OG dioxygenase" evidence="6">
    <location>
        <begin position="139"/>
        <end position="245"/>
    </location>
</feature>
<evidence type="ECO:0000313" key="8">
    <source>
        <dbReference type="Proteomes" id="UP001295740"/>
    </source>
</evidence>
<gene>
    <name evidence="7" type="ORF">KHLLAP_LOCUS6975</name>
</gene>
<dbReference type="PANTHER" id="PTHR10869:SF241">
    <property type="entry name" value="FE2OG DIOXYGENASE DOMAIN-CONTAINING PROTEIN"/>
    <property type="match status" value="1"/>
</dbReference>
<proteinExistence type="predicted"/>
<dbReference type="Proteomes" id="UP001295740">
    <property type="component" value="Unassembled WGS sequence"/>
</dbReference>
<dbReference type="EMBL" id="CAUWAG010000008">
    <property type="protein sequence ID" value="CAJ2506507.1"/>
    <property type="molecule type" value="Genomic_DNA"/>
</dbReference>
<keyword evidence="8" id="KW-1185">Reference proteome</keyword>
<dbReference type="SMART" id="SM00702">
    <property type="entry name" value="P4Hc"/>
    <property type="match status" value="1"/>
</dbReference>
<organism evidence="7 8">
    <name type="scientific">Anthostomella pinea</name>
    <dbReference type="NCBI Taxonomy" id="933095"/>
    <lineage>
        <taxon>Eukaryota</taxon>
        <taxon>Fungi</taxon>
        <taxon>Dikarya</taxon>
        <taxon>Ascomycota</taxon>
        <taxon>Pezizomycotina</taxon>
        <taxon>Sordariomycetes</taxon>
        <taxon>Xylariomycetidae</taxon>
        <taxon>Xylariales</taxon>
        <taxon>Xylariaceae</taxon>
        <taxon>Anthostomella</taxon>
    </lineage>
</organism>
<evidence type="ECO:0000313" key="7">
    <source>
        <dbReference type="EMBL" id="CAJ2506507.1"/>
    </source>
</evidence>
<protein>
    <submittedName>
        <fullName evidence="7">Uu.00g006370.m01.CDS01</fullName>
    </submittedName>
</protein>
<dbReference type="GO" id="GO:0005506">
    <property type="term" value="F:iron ion binding"/>
    <property type="evidence" value="ECO:0007669"/>
    <property type="project" value="InterPro"/>
</dbReference>
<keyword evidence="3" id="KW-0223">Dioxygenase</keyword>
<dbReference type="GO" id="GO:0004656">
    <property type="term" value="F:procollagen-proline 4-dioxygenase activity"/>
    <property type="evidence" value="ECO:0007669"/>
    <property type="project" value="TreeGrafter"/>
</dbReference>
<evidence type="ECO:0000256" key="3">
    <source>
        <dbReference type="ARBA" id="ARBA00022964"/>
    </source>
</evidence>
<keyword evidence="4" id="KW-0560">Oxidoreductase</keyword>
<dbReference type="Gene3D" id="2.60.120.620">
    <property type="entry name" value="q2cbj1_9rhob like domain"/>
    <property type="match status" value="1"/>
</dbReference>
<accession>A0AAI8VL03</accession>
<evidence type="ECO:0000256" key="4">
    <source>
        <dbReference type="ARBA" id="ARBA00023002"/>
    </source>
</evidence>
<dbReference type="Pfam" id="PF13640">
    <property type="entry name" value="2OG-FeII_Oxy_3"/>
    <property type="match status" value="1"/>
</dbReference>